<evidence type="ECO:0008006" key="4">
    <source>
        <dbReference type="Google" id="ProtNLM"/>
    </source>
</evidence>
<evidence type="ECO:0000313" key="3">
    <source>
        <dbReference type="Proteomes" id="UP001500729"/>
    </source>
</evidence>
<gene>
    <name evidence="2" type="ORF">GCM10009533_46690</name>
</gene>
<keyword evidence="1" id="KW-0812">Transmembrane</keyword>
<organism evidence="2 3">
    <name type="scientific">Saccharopolyspora erythraea</name>
    <name type="common">Streptomyces erythraeus</name>
    <dbReference type="NCBI Taxonomy" id="1836"/>
    <lineage>
        <taxon>Bacteria</taxon>
        <taxon>Bacillati</taxon>
        <taxon>Actinomycetota</taxon>
        <taxon>Actinomycetes</taxon>
        <taxon>Pseudonocardiales</taxon>
        <taxon>Pseudonocardiaceae</taxon>
        <taxon>Saccharopolyspora</taxon>
    </lineage>
</organism>
<name>A0ABN1DFI8_SACER</name>
<evidence type="ECO:0000313" key="2">
    <source>
        <dbReference type="EMBL" id="GAA0542316.1"/>
    </source>
</evidence>
<keyword evidence="3" id="KW-1185">Reference proteome</keyword>
<reference evidence="2 3" key="1">
    <citation type="journal article" date="2019" name="Int. J. Syst. Evol. Microbiol.">
        <title>The Global Catalogue of Microorganisms (GCM) 10K type strain sequencing project: providing services to taxonomists for standard genome sequencing and annotation.</title>
        <authorList>
            <consortium name="The Broad Institute Genomics Platform"/>
            <consortium name="The Broad Institute Genome Sequencing Center for Infectious Disease"/>
            <person name="Wu L."/>
            <person name="Ma J."/>
        </authorList>
    </citation>
    <scope>NUCLEOTIDE SEQUENCE [LARGE SCALE GENOMIC DNA]</scope>
    <source>
        <strain evidence="2 3">JCM 10303</strain>
    </source>
</reference>
<dbReference type="Proteomes" id="UP001500729">
    <property type="component" value="Unassembled WGS sequence"/>
</dbReference>
<dbReference type="EMBL" id="BAAAGS010000034">
    <property type="protein sequence ID" value="GAA0542316.1"/>
    <property type="molecule type" value="Genomic_DNA"/>
</dbReference>
<keyword evidence="1" id="KW-0472">Membrane</keyword>
<dbReference type="InterPro" id="IPR046151">
    <property type="entry name" value="DUF6153"/>
</dbReference>
<protein>
    <recommendedName>
        <fullName evidence="4">Secreted protein</fullName>
    </recommendedName>
</protein>
<sequence>MRTNRRGGGLTRLVLIALVLFGVVAMHQLPVPHETPPPTAVEHVHSAHDAQAQHHERSSSDCCDVQGSGHSHLHLCLAIIAAAALGLLALWWAGTARPFRRTLFHRLIDGRRRHLPPPCVVPDIYRLRVLRL</sequence>
<evidence type="ECO:0000256" key="1">
    <source>
        <dbReference type="SAM" id="Phobius"/>
    </source>
</evidence>
<accession>A0ABN1DFI8</accession>
<feature type="transmembrane region" description="Helical" evidence="1">
    <location>
        <begin position="12"/>
        <end position="29"/>
    </location>
</feature>
<feature type="transmembrane region" description="Helical" evidence="1">
    <location>
        <begin position="72"/>
        <end position="93"/>
    </location>
</feature>
<comment type="caution">
    <text evidence="2">The sequence shown here is derived from an EMBL/GenBank/DDBJ whole genome shotgun (WGS) entry which is preliminary data.</text>
</comment>
<keyword evidence="1" id="KW-1133">Transmembrane helix</keyword>
<proteinExistence type="predicted"/>
<dbReference type="Pfam" id="PF19650">
    <property type="entry name" value="DUF6153"/>
    <property type="match status" value="1"/>
</dbReference>
<dbReference type="RefSeq" id="WP_009949164.1">
    <property type="nucleotide sequence ID" value="NZ_BAAAGS010000034.1"/>
</dbReference>